<accession>A0A6C0IB05</accession>
<dbReference type="EMBL" id="MN740153">
    <property type="protein sequence ID" value="QHT90221.1"/>
    <property type="molecule type" value="Genomic_DNA"/>
</dbReference>
<proteinExistence type="predicted"/>
<evidence type="ECO:0000313" key="1">
    <source>
        <dbReference type="EMBL" id="QHT90221.1"/>
    </source>
</evidence>
<organism evidence="1">
    <name type="scientific">viral metagenome</name>
    <dbReference type="NCBI Taxonomy" id="1070528"/>
    <lineage>
        <taxon>unclassified sequences</taxon>
        <taxon>metagenomes</taxon>
        <taxon>organismal metagenomes</taxon>
    </lineage>
</organism>
<protein>
    <submittedName>
        <fullName evidence="1">Uncharacterized protein</fullName>
    </submittedName>
</protein>
<sequence>MSEKPETDSNQEEEEYIVVCDNCNDEINCMKENIYCLSKNKMDMAICVYCFDDCWRELKFDGWECDDFSQQSEVDQS</sequence>
<name>A0A6C0IB05_9ZZZZ</name>
<dbReference type="AlphaFoldDB" id="A0A6C0IB05"/>
<reference evidence="1" key="1">
    <citation type="journal article" date="2020" name="Nature">
        <title>Giant virus diversity and host interactions through global metagenomics.</title>
        <authorList>
            <person name="Schulz F."/>
            <person name="Roux S."/>
            <person name="Paez-Espino D."/>
            <person name="Jungbluth S."/>
            <person name="Walsh D.A."/>
            <person name="Denef V.J."/>
            <person name="McMahon K.D."/>
            <person name="Konstantinidis K.T."/>
            <person name="Eloe-Fadrosh E.A."/>
            <person name="Kyrpides N.C."/>
            <person name="Woyke T."/>
        </authorList>
    </citation>
    <scope>NUCLEOTIDE SEQUENCE</scope>
    <source>
        <strain evidence="1">GVMAG-M-3300023184-68</strain>
    </source>
</reference>